<evidence type="ECO:0000256" key="8">
    <source>
        <dbReference type="PIRSR" id="PIRSR600183-50"/>
    </source>
</evidence>
<comment type="catalytic activity">
    <reaction evidence="7">
        <text>L-ornithine + H(+) = putrescine + CO2</text>
        <dbReference type="Rhea" id="RHEA:22964"/>
        <dbReference type="ChEBI" id="CHEBI:15378"/>
        <dbReference type="ChEBI" id="CHEBI:16526"/>
        <dbReference type="ChEBI" id="CHEBI:46911"/>
        <dbReference type="ChEBI" id="CHEBI:326268"/>
        <dbReference type="EC" id="4.1.1.17"/>
    </reaction>
</comment>
<dbReference type="AlphaFoldDB" id="A0A953M1P1"/>
<evidence type="ECO:0000256" key="4">
    <source>
        <dbReference type="ARBA" id="ARBA00023239"/>
    </source>
</evidence>
<comment type="caution">
    <text evidence="10">The sequence shown here is derived from an EMBL/GenBank/DDBJ whole genome shotgun (WGS) entry which is preliminary data.</text>
</comment>
<dbReference type="PRINTS" id="PR01182">
    <property type="entry name" value="ORNDCRBXLASE"/>
</dbReference>
<dbReference type="PROSITE" id="PS00878">
    <property type="entry name" value="ODR_DC_2_1"/>
    <property type="match status" value="1"/>
</dbReference>
<dbReference type="PROSITE" id="PS00879">
    <property type="entry name" value="ODR_DC_2_2"/>
    <property type="match status" value="1"/>
</dbReference>
<proteinExistence type="inferred from homology"/>
<feature type="modified residue" description="N6-(pyridoxal phosphate)lysine" evidence="8">
    <location>
        <position position="58"/>
    </location>
</feature>
<reference evidence="10" key="2">
    <citation type="submission" date="2021-08" db="EMBL/GenBank/DDBJ databases">
        <authorList>
            <person name="Dalcin Martins P."/>
        </authorList>
    </citation>
    <scope>NUCLEOTIDE SEQUENCE</scope>
    <source>
        <strain evidence="10">MAG_39</strain>
    </source>
</reference>
<dbReference type="Gene3D" id="3.20.20.10">
    <property type="entry name" value="Alanine racemase"/>
    <property type="match status" value="1"/>
</dbReference>
<keyword evidence="4" id="KW-0456">Lyase</keyword>
<dbReference type="GO" id="GO:0005737">
    <property type="term" value="C:cytoplasm"/>
    <property type="evidence" value="ECO:0007669"/>
    <property type="project" value="TreeGrafter"/>
</dbReference>
<dbReference type="InterPro" id="IPR022657">
    <property type="entry name" value="De-COase2_CS"/>
</dbReference>
<evidence type="ECO:0000256" key="5">
    <source>
        <dbReference type="ARBA" id="ARBA00034115"/>
    </source>
</evidence>
<reference evidence="10" key="1">
    <citation type="journal article" date="2021" name="bioRxiv">
        <title>Unraveling nitrogen, sulfur and carbon metabolic pathways and microbial community transcriptional responses to substrate deprivation and toxicity stresses in a bioreactor mimicking anoxic brackish coastal sediment conditions.</title>
        <authorList>
            <person name="Martins P.D."/>
            <person name="Echeveste M.J."/>
            <person name="Arshad A."/>
            <person name="Kurth J."/>
            <person name="Ouboter H."/>
            <person name="Jetten M.S.M."/>
            <person name="Welte C.U."/>
        </authorList>
    </citation>
    <scope>NUCLEOTIDE SEQUENCE</scope>
    <source>
        <strain evidence="10">MAG_39</strain>
    </source>
</reference>
<evidence type="ECO:0000256" key="1">
    <source>
        <dbReference type="ARBA" id="ARBA00001933"/>
    </source>
</evidence>
<dbReference type="InterPro" id="IPR000183">
    <property type="entry name" value="Orn/DAP/Arg_de-COase"/>
</dbReference>
<name>A0A953M1P1_9BACT</name>
<evidence type="ECO:0000313" key="10">
    <source>
        <dbReference type="EMBL" id="MBZ0155973.1"/>
    </source>
</evidence>
<comment type="pathway">
    <text evidence="5">Amine and polyamine biosynthesis; putrescine biosynthesis via L-ornithine pathway; putrescine from L-ornithine: step 1/1.</text>
</comment>
<dbReference type="InterPro" id="IPR002433">
    <property type="entry name" value="Orn_de-COase"/>
</dbReference>
<dbReference type="InterPro" id="IPR029066">
    <property type="entry name" value="PLP-binding_barrel"/>
</dbReference>
<dbReference type="GO" id="GO:0033387">
    <property type="term" value="P:putrescine biosynthetic process from arginine, via ornithine"/>
    <property type="evidence" value="ECO:0007669"/>
    <property type="project" value="TreeGrafter"/>
</dbReference>
<dbReference type="PANTHER" id="PTHR11482:SF6">
    <property type="entry name" value="ORNITHINE DECARBOXYLASE 1-RELATED"/>
    <property type="match status" value="1"/>
</dbReference>
<dbReference type="Pfam" id="PF02784">
    <property type="entry name" value="Orn_Arg_deC_N"/>
    <property type="match status" value="1"/>
</dbReference>
<dbReference type="SUPFAM" id="SSF51419">
    <property type="entry name" value="PLP-binding barrel"/>
    <property type="match status" value="1"/>
</dbReference>
<protein>
    <recommendedName>
        <fullName evidence="6">ornithine decarboxylase</fullName>
        <ecNumber evidence="6">4.1.1.17</ecNumber>
    </recommendedName>
</protein>
<evidence type="ECO:0000256" key="3">
    <source>
        <dbReference type="ARBA" id="ARBA00022898"/>
    </source>
</evidence>
<dbReference type="CDD" id="cd00622">
    <property type="entry name" value="PLPDE_III_ODC"/>
    <property type="match status" value="1"/>
</dbReference>
<gene>
    <name evidence="10" type="ORF">K8I29_07125</name>
</gene>
<dbReference type="FunFam" id="3.20.20.10:FF:000008">
    <property type="entry name" value="Ornithine decarboxylase"/>
    <property type="match status" value="1"/>
</dbReference>
<evidence type="ECO:0000313" key="11">
    <source>
        <dbReference type="Proteomes" id="UP000705867"/>
    </source>
</evidence>
<dbReference type="SUPFAM" id="SSF50621">
    <property type="entry name" value="Alanine racemase C-terminal domain-like"/>
    <property type="match status" value="1"/>
</dbReference>
<organism evidence="10 11">
    <name type="scientific">Candidatus Nitrobium versatile</name>
    <dbReference type="NCBI Taxonomy" id="2884831"/>
    <lineage>
        <taxon>Bacteria</taxon>
        <taxon>Pseudomonadati</taxon>
        <taxon>Nitrospirota</taxon>
        <taxon>Nitrospiria</taxon>
        <taxon>Nitrospirales</taxon>
        <taxon>Nitrospiraceae</taxon>
        <taxon>Candidatus Nitrobium</taxon>
    </lineage>
</organism>
<evidence type="ECO:0000256" key="7">
    <source>
        <dbReference type="ARBA" id="ARBA00049127"/>
    </source>
</evidence>
<dbReference type="EMBL" id="JAIOIV010000058">
    <property type="protein sequence ID" value="MBZ0155973.1"/>
    <property type="molecule type" value="Genomic_DNA"/>
</dbReference>
<dbReference type="EC" id="4.1.1.17" evidence="6"/>
<dbReference type="GO" id="GO:0004586">
    <property type="term" value="F:ornithine decarboxylase activity"/>
    <property type="evidence" value="ECO:0007669"/>
    <property type="project" value="UniProtKB-EC"/>
</dbReference>
<evidence type="ECO:0000259" key="9">
    <source>
        <dbReference type="Pfam" id="PF02784"/>
    </source>
</evidence>
<accession>A0A953M1P1</accession>
<feature type="active site" description="Proton donor" evidence="8">
    <location>
        <position position="329"/>
    </location>
</feature>
<dbReference type="InterPro" id="IPR022653">
    <property type="entry name" value="De-COase2_pyr-phos_BS"/>
</dbReference>
<feature type="domain" description="Orn/DAP/Arg decarboxylase 2 N-terminal" evidence="9">
    <location>
        <begin position="37"/>
        <end position="268"/>
    </location>
</feature>
<evidence type="ECO:0000256" key="2">
    <source>
        <dbReference type="ARBA" id="ARBA00008872"/>
    </source>
</evidence>
<dbReference type="Gene3D" id="2.40.37.10">
    <property type="entry name" value="Lyase, Ornithine Decarboxylase, Chain A, domain 1"/>
    <property type="match status" value="1"/>
</dbReference>
<dbReference type="PANTHER" id="PTHR11482">
    <property type="entry name" value="ARGININE/DIAMINOPIMELATE/ORNITHINE DECARBOXYLASE"/>
    <property type="match status" value="1"/>
</dbReference>
<comment type="similarity">
    <text evidence="2">Belongs to the Orn/Lys/Arg decarboxylase class-II family.</text>
</comment>
<evidence type="ECO:0000256" key="6">
    <source>
        <dbReference type="ARBA" id="ARBA00034138"/>
    </source>
</evidence>
<sequence length="377" mass="41651">MDITPDFISKKTWDKVLNYIALSDEPPPYLLMDREVVAEKVAIIGKNIRNAKVFYAVKANPDIEVIKLLNSLGVGFEIASEGELQLLASLGVGAERIITSNPTKTFRFLEQAAAYGIRYYSYDSAAEVEKLARYAPGCNVYVRLSVPNEGSEWPLSKKFGAEMDEAANLILYAKEKGLTPVGITFHVGSQCNNVYNWNTAVEKARELWEMAEQNGIKLRVLNIGGGYPIRYTKNVVDVTTIEKKVDKAIYQKFPQDIEVFIEPGRAMVGDAGIFVSTVIGKASRGGENWLHIDVGVFNGLMESVGGIKYTYVVGSRSEVKTWTLVGPSCDSFDVIERDVELPEPEVGNRLLILSSGAYTISYASEFNGFSIPKTILI</sequence>
<dbReference type="InterPro" id="IPR009006">
    <property type="entry name" value="Ala_racemase/Decarboxylase_C"/>
</dbReference>
<keyword evidence="3 8" id="KW-0663">Pyridoxal phosphate</keyword>
<dbReference type="Proteomes" id="UP000705867">
    <property type="component" value="Unassembled WGS sequence"/>
</dbReference>
<comment type="cofactor">
    <cofactor evidence="1 8">
        <name>pyridoxal 5'-phosphate</name>
        <dbReference type="ChEBI" id="CHEBI:597326"/>
    </cofactor>
</comment>
<dbReference type="PRINTS" id="PR01179">
    <property type="entry name" value="ODADCRBXLASE"/>
</dbReference>
<dbReference type="InterPro" id="IPR022644">
    <property type="entry name" value="De-COase2_N"/>
</dbReference>